<reference evidence="1 2" key="1">
    <citation type="submission" date="2014-02" db="EMBL/GenBank/DDBJ databases">
        <title>The small core and large imbalanced accessory genome model reveals a collaborative survival strategy of Sorangium cellulosum strains in nature.</title>
        <authorList>
            <person name="Han K."/>
            <person name="Peng R."/>
            <person name="Blom J."/>
            <person name="Li Y.-Z."/>
        </authorList>
    </citation>
    <scope>NUCLEOTIDE SEQUENCE [LARGE SCALE GENOMIC DNA]</scope>
    <source>
        <strain evidence="1 2">So0011-07</strain>
    </source>
</reference>
<evidence type="ECO:0000313" key="2">
    <source>
        <dbReference type="Proteomes" id="UP000075635"/>
    </source>
</evidence>
<dbReference type="Proteomes" id="UP000075635">
    <property type="component" value="Unassembled WGS sequence"/>
</dbReference>
<gene>
    <name evidence="1" type="ORF">BE17_30645</name>
</gene>
<name>A0A150QZG8_SORCE</name>
<sequence length="213" mass="23803">MIWLCAGVYAEGPTDDRFLCNLINRILPPLAVEICKGGFYMDDARRIDEPRRMRGASREERIAAAIEESWSECNLFIVHSDGEGAPDEVRRERIEPGLARARRARPDLVAAACVPVRETEAWMLADPEAFCRIFETDRAPTLPHNPEAQSDPKKALETALCELGARMGRGAEEYYAVLGAEVRLDALRRLTAFQQFDEELRRAIATLATPSSG</sequence>
<protein>
    <recommendedName>
        <fullName evidence="3">DUF4276 domain-containing protein</fullName>
    </recommendedName>
</protein>
<dbReference type="AlphaFoldDB" id="A0A150QZG8"/>
<organism evidence="1 2">
    <name type="scientific">Sorangium cellulosum</name>
    <name type="common">Polyangium cellulosum</name>
    <dbReference type="NCBI Taxonomy" id="56"/>
    <lineage>
        <taxon>Bacteria</taxon>
        <taxon>Pseudomonadati</taxon>
        <taxon>Myxococcota</taxon>
        <taxon>Polyangia</taxon>
        <taxon>Polyangiales</taxon>
        <taxon>Polyangiaceae</taxon>
        <taxon>Sorangium</taxon>
    </lineage>
</organism>
<accession>A0A150QZG8</accession>
<dbReference type="InterPro" id="IPR025455">
    <property type="entry name" value="DUF4276"/>
</dbReference>
<proteinExistence type="predicted"/>
<evidence type="ECO:0000313" key="1">
    <source>
        <dbReference type="EMBL" id="KYF73410.1"/>
    </source>
</evidence>
<evidence type="ECO:0008006" key="3">
    <source>
        <dbReference type="Google" id="ProtNLM"/>
    </source>
</evidence>
<comment type="caution">
    <text evidence="1">The sequence shown here is derived from an EMBL/GenBank/DDBJ whole genome shotgun (WGS) entry which is preliminary data.</text>
</comment>
<dbReference type="Pfam" id="PF14103">
    <property type="entry name" value="DUF4276"/>
    <property type="match status" value="1"/>
</dbReference>
<dbReference type="EMBL" id="JEMB01003372">
    <property type="protein sequence ID" value="KYF73410.1"/>
    <property type="molecule type" value="Genomic_DNA"/>
</dbReference>